<evidence type="ECO:0000313" key="1">
    <source>
        <dbReference type="EMBL" id="NDO71793.1"/>
    </source>
</evidence>
<dbReference type="AlphaFoldDB" id="A0A9X5CE84"/>
<dbReference type="Proteomes" id="UP000474104">
    <property type="component" value="Unassembled WGS sequence"/>
</dbReference>
<dbReference type="OrthoDB" id="1682205at2"/>
<sequence>MSKAAFWQRGESLDFTNATTDMIEANTVMTLGSRICVAGTDILPGETGSIHVAGVFAFPKGEGEITAGAEVYFSESDGMITSQAEGGVKAGFAVSGAAADDNKVLVKINA</sequence>
<accession>A0A9X5CE84</accession>
<organism evidence="1 2">
    <name type="scientific">Schaedlerella arabinosiphila</name>
    <dbReference type="NCBI Taxonomy" id="2044587"/>
    <lineage>
        <taxon>Bacteria</taxon>
        <taxon>Bacillati</taxon>
        <taxon>Bacillota</taxon>
        <taxon>Clostridia</taxon>
        <taxon>Lachnospirales</taxon>
        <taxon>Lachnospiraceae</taxon>
        <taxon>Schaedlerella</taxon>
    </lineage>
</organism>
<dbReference type="PIRSF" id="PIRSF030771">
    <property type="entry name" value="UCP030771"/>
    <property type="match status" value="1"/>
</dbReference>
<protein>
    <submittedName>
        <fullName evidence="1">DUF2190 family protein</fullName>
    </submittedName>
</protein>
<name>A0A9X5CE84_9FIRM</name>
<proteinExistence type="predicted"/>
<dbReference type="EMBL" id="VIRB01000145">
    <property type="protein sequence ID" value="NDO71793.1"/>
    <property type="molecule type" value="Genomic_DNA"/>
</dbReference>
<dbReference type="RefSeq" id="WP_004081410.1">
    <property type="nucleotide sequence ID" value="NZ_VIRB01000145.1"/>
</dbReference>
<dbReference type="InterPro" id="IPR011231">
    <property type="entry name" value="Phage_VT1-Sakai_H0018"/>
</dbReference>
<reference evidence="1 2" key="1">
    <citation type="submission" date="2019-07" db="EMBL/GenBank/DDBJ databases">
        <title>Draft genome sequences of 15 bacterial species constituting the stable defined intestinal microbiota of the GM15 gnotobiotic mouse model.</title>
        <authorList>
            <person name="Elie C."/>
            <person name="Mathieu A."/>
            <person name="Saliou A."/>
            <person name="Darnaud M."/>
            <person name="Leulier F."/>
            <person name="Tamellini A."/>
        </authorList>
    </citation>
    <scope>NUCLEOTIDE SEQUENCE [LARGE SCALE GENOMIC DNA]</scope>
    <source>
        <strain evidence="2">ASF 502</strain>
    </source>
</reference>
<comment type="caution">
    <text evidence="1">The sequence shown here is derived from an EMBL/GenBank/DDBJ whole genome shotgun (WGS) entry which is preliminary data.</text>
</comment>
<evidence type="ECO:0000313" key="2">
    <source>
        <dbReference type="Proteomes" id="UP000474104"/>
    </source>
</evidence>
<gene>
    <name evidence="1" type="ORF">FMM80_25305</name>
</gene>
<dbReference type="Pfam" id="PF09956">
    <property type="entry name" value="Phage_cement_2"/>
    <property type="match status" value="1"/>
</dbReference>